<dbReference type="Proteomes" id="UP000000305">
    <property type="component" value="Unassembled WGS sequence"/>
</dbReference>
<evidence type="ECO:0000256" key="1">
    <source>
        <dbReference type="SAM" id="MobiDB-lite"/>
    </source>
</evidence>
<dbReference type="HOGENOM" id="CLU_2742630_0_0_1"/>
<protein>
    <submittedName>
        <fullName evidence="2">Uncharacterized protein</fullName>
    </submittedName>
</protein>
<evidence type="ECO:0000313" key="2">
    <source>
        <dbReference type="EMBL" id="EFX73862.1"/>
    </source>
</evidence>
<name>E9H2X6_DAPPU</name>
<feature type="compositionally biased region" description="Basic and acidic residues" evidence="1">
    <location>
        <begin position="62"/>
        <end position="71"/>
    </location>
</feature>
<sequence length="71" mass="8206">MTTFLIVQFDDETKENENGNTKQVDKDVTRNIYFKEQHASNPNKKSCRQIIPSNDSEENSVQEDKDVAEVD</sequence>
<feature type="region of interest" description="Disordered" evidence="1">
    <location>
        <begin position="1"/>
        <end position="71"/>
    </location>
</feature>
<organism evidence="2 3">
    <name type="scientific">Daphnia pulex</name>
    <name type="common">Water flea</name>
    <dbReference type="NCBI Taxonomy" id="6669"/>
    <lineage>
        <taxon>Eukaryota</taxon>
        <taxon>Metazoa</taxon>
        <taxon>Ecdysozoa</taxon>
        <taxon>Arthropoda</taxon>
        <taxon>Crustacea</taxon>
        <taxon>Branchiopoda</taxon>
        <taxon>Diplostraca</taxon>
        <taxon>Cladocera</taxon>
        <taxon>Anomopoda</taxon>
        <taxon>Daphniidae</taxon>
        <taxon>Daphnia</taxon>
    </lineage>
</organism>
<reference evidence="2 3" key="1">
    <citation type="journal article" date="2011" name="Science">
        <title>The ecoresponsive genome of Daphnia pulex.</title>
        <authorList>
            <person name="Colbourne J.K."/>
            <person name="Pfrender M.E."/>
            <person name="Gilbert D."/>
            <person name="Thomas W.K."/>
            <person name="Tucker A."/>
            <person name="Oakley T.H."/>
            <person name="Tokishita S."/>
            <person name="Aerts A."/>
            <person name="Arnold G.J."/>
            <person name="Basu M.K."/>
            <person name="Bauer D.J."/>
            <person name="Caceres C.E."/>
            <person name="Carmel L."/>
            <person name="Casola C."/>
            <person name="Choi J.H."/>
            <person name="Detter J.C."/>
            <person name="Dong Q."/>
            <person name="Dusheyko S."/>
            <person name="Eads B.D."/>
            <person name="Frohlich T."/>
            <person name="Geiler-Samerotte K.A."/>
            <person name="Gerlach D."/>
            <person name="Hatcher P."/>
            <person name="Jogdeo S."/>
            <person name="Krijgsveld J."/>
            <person name="Kriventseva E.V."/>
            <person name="Kultz D."/>
            <person name="Laforsch C."/>
            <person name="Lindquist E."/>
            <person name="Lopez J."/>
            <person name="Manak J.R."/>
            <person name="Muller J."/>
            <person name="Pangilinan J."/>
            <person name="Patwardhan R.P."/>
            <person name="Pitluck S."/>
            <person name="Pritham E.J."/>
            <person name="Rechtsteiner A."/>
            <person name="Rho M."/>
            <person name="Rogozin I.B."/>
            <person name="Sakarya O."/>
            <person name="Salamov A."/>
            <person name="Schaack S."/>
            <person name="Shapiro H."/>
            <person name="Shiga Y."/>
            <person name="Skalitzky C."/>
            <person name="Smith Z."/>
            <person name="Souvorov A."/>
            <person name="Sung W."/>
            <person name="Tang Z."/>
            <person name="Tsuchiya D."/>
            <person name="Tu H."/>
            <person name="Vos H."/>
            <person name="Wang M."/>
            <person name="Wolf Y.I."/>
            <person name="Yamagata H."/>
            <person name="Yamada T."/>
            <person name="Ye Y."/>
            <person name="Shaw J.R."/>
            <person name="Andrews J."/>
            <person name="Crease T.J."/>
            <person name="Tang H."/>
            <person name="Lucas S.M."/>
            <person name="Robertson H.M."/>
            <person name="Bork P."/>
            <person name="Koonin E.V."/>
            <person name="Zdobnov E.M."/>
            <person name="Grigoriev I.V."/>
            <person name="Lynch M."/>
            <person name="Boore J.L."/>
        </authorList>
    </citation>
    <scope>NUCLEOTIDE SEQUENCE [LARGE SCALE GENOMIC DNA]</scope>
</reference>
<evidence type="ECO:0000313" key="3">
    <source>
        <dbReference type="Proteomes" id="UP000000305"/>
    </source>
</evidence>
<dbReference type="AlphaFoldDB" id="E9H2X6"/>
<dbReference type="InParanoid" id="E9H2X6"/>
<dbReference type="KEGG" id="dpx:DAPPUDRAFT_252542"/>
<feature type="compositionally biased region" description="Basic and acidic residues" evidence="1">
    <location>
        <begin position="23"/>
        <end position="38"/>
    </location>
</feature>
<accession>E9H2X6</accession>
<gene>
    <name evidence="2" type="ORF">DAPPUDRAFT_252542</name>
</gene>
<dbReference type="EMBL" id="GL732587">
    <property type="protein sequence ID" value="EFX73862.1"/>
    <property type="molecule type" value="Genomic_DNA"/>
</dbReference>
<keyword evidence="3" id="KW-1185">Reference proteome</keyword>
<proteinExistence type="predicted"/>